<dbReference type="GO" id="GO:0005634">
    <property type="term" value="C:nucleus"/>
    <property type="evidence" value="ECO:0007669"/>
    <property type="project" value="UniProtKB-SubCell"/>
</dbReference>
<feature type="region of interest" description="Disordered" evidence="3">
    <location>
        <begin position="143"/>
        <end position="166"/>
    </location>
</feature>
<reference evidence="5" key="1">
    <citation type="submission" date="2022-10" db="EMBL/GenBank/DDBJ databases">
        <title>Determination and structural analysis of whole genome sequence of Sarocladium strictum F4-1.</title>
        <authorList>
            <person name="Hu L."/>
            <person name="Jiang Y."/>
        </authorList>
    </citation>
    <scope>NUCLEOTIDE SEQUENCE</scope>
    <source>
        <strain evidence="5">F4-1</strain>
    </source>
</reference>
<dbReference type="EMBL" id="JAPDFR010000006">
    <property type="protein sequence ID" value="KAK0385629.1"/>
    <property type="molecule type" value="Genomic_DNA"/>
</dbReference>
<organism evidence="5 6">
    <name type="scientific">Sarocladium strictum</name>
    <name type="common">Black bundle disease fungus</name>
    <name type="synonym">Acremonium strictum</name>
    <dbReference type="NCBI Taxonomy" id="5046"/>
    <lineage>
        <taxon>Eukaryota</taxon>
        <taxon>Fungi</taxon>
        <taxon>Dikarya</taxon>
        <taxon>Ascomycota</taxon>
        <taxon>Pezizomycotina</taxon>
        <taxon>Sordariomycetes</taxon>
        <taxon>Hypocreomycetidae</taxon>
        <taxon>Hypocreales</taxon>
        <taxon>Sarocladiaceae</taxon>
        <taxon>Sarocladium</taxon>
    </lineage>
</organism>
<dbReference type="Pfam" id="PF11951">
    <property type="entry name" value="Fungal_trans_2"/>
    <property type="match status" value="1"/>
</dbReference>
<dbReference type="GO" id="GO:0000981">
    <property type="term" value="F:DNA-binding transcription factor activity, RNA polymerase II-specific"/>
    <property type="evidence" value="ECO:0007669"/>
    <property type="project" value="InterPro"/>
</dbReference>
<dbReference type="PRINTS" id="PR00755">
    <property type="entry name" value="AFLATOXINBRP"/>
</dbReference>
<evidence type="ECO:0000256" key="1">
    <source>
        <dbReference type="ARBA" id="ARBA00004123"/>
    </source>
</evidence>
<sequence length="637" mass="69676">MPSKPRSTVCLRCASIKQGCTGGFPCERCVRLGVPCQPKSATSPASPDQDAGLYHQPKPKARIRRVHTGCVTCKKRKKKCDETKPSCGNCRRLCLTCEWSVDRLSNYQAAESLVDMVCNSGWPQEQWYLDMGVNDGLVEEEQEQQQRQRQQLRASQELSTSAPSADEGLLDAGMADLLCHLAGVQGPLPVDASASSTLDDISWSLSPDANARWLDALPQSQSPPSVLSTSSASATATESLSLTLHRPSLMPDMTSPLDKALLNHYSTVVSSVLARCANPASNPYSAHLLPMAMANPIVLHSILALSATHWQRIQPQMEDRAALHRGKAAQSLAQLLPHIDSSTIDIALVSCLLLCMTELFDGSSTGWTLHLQGAKRLFAALREKKRAGSHVRFLVKLARFLDSAATTSTCKPPLIEKQQVIAACDFEEDAPPSEDAAIYGIPKELFHLVDRVNDLASKRGTRVDEASENAFRKQAAAIRDQLDNWALDFGGLAGAVTSLGGGSQAPGDDVLHATTAYEAALRLRLHQVTEGYSLADAKVSEWVGRIIEAVQRIRYGSPLETCLLFPLVMAGGACEKLEDRIVIHDRLIVMEKTCGFGYIHQSRELVEKVWRRREEAGETRVNWARVRYEEMGGLAVF</sequence>
<comment type="caution">
    <text evidence="5">The sequence shown here is derived from an EMBL/GenBank/DDBJ whole genome shotgun (WGS) entry which is preliminary data.</text>
</comment>
<dbReference type="PANTHER" id="PTHR37534">
    <property type="entry name" value="TRANSCRIPTIONAL ACTIVATOR PROTEIN UGA3"/>
    <property type="match status" value="1"/>
</dbReference>
<dbReference type="CDD" id="cd00067">
    <property type="entry name" value="GAL4"/>
    <property type="match status" value="2"/>
</dbReference>
<evidence type="ECO:0000313" key="5">
    <source>
        <dbReference type="EMBL" id="KAK0385629.1"/>
    </source>
</evidence>
<dbReference type="Proteomes" id="UP001175261">
    <property type="component" value="Unassembled WGS sequence"/>
</dbReference>
<gene>
    <name evidence="5" type="ORF">NLU13_6806</name>
</gene>
<dbReference type="SMART" id="SM00066">
    <property type="entry name" value="GAL4"/>
    <property type="match status" value="2"/>
</dbReference>
<name>A0AA39GFK0_SARSR</name>
<proteinExistence type="predicted"/>
<evidence type="ECO:0000256" key="2">
    <source>
        <dbReference type="ARBA" id="ARBA00023242"/>
    </source>
</evidence>
<dbReference type="InterPro" id="IPR021858">
    <property type="entry name" value="Fun_TF"/>
</dbReference>
<dbReference type="PROSITE" id="PS00463">
    <property type="entry name" value="ZN2_CY6_FUNGAL_1"/>
    <property type="match status" value="1"/>
</dbReference>
<dbReference type="CDD" id="cd12148">
    <property type="entry name" value="fungal_TF_MHR"/>
    <property type="match status" value="1"/>
</dbReference>
<dbReference type="InterPro" id="IPR036864">
    <property type="entry name" value="Zn2-C6_fun-type_DNA-bd_sf"/>
</dbReference>
<feature type="domain" description="Zn(2)-C6 fungal-type" evidence="4">
    <location>
        <begin position="69"/>
        <end position="99"/>
    </location>
</feature>
<evidence type="ECO:0000256" key="3">
    <source>
        <dbReference type="SAM" id="MobiDB-lite"/>
    </source>
</evidence>
<dbReference type="GO" id="GO:0008270">
    <property type="term" value="F:zinc ion binding"/>
    <property type="evidence" value="ECO:0007669"/>
    <property type="project" value="InterPro"/>
</dbReference>
<protein>
    <recommendedName>
        <fullName evidence="4">Zn(2)-C6 fungal-type domain-containing protein</fullName>
    </recommendedName>
</protein>
<accession>A0AA39GFK0</accession>
<evidence type="ECO:0000259" key="4">
    <source>
        <dbReference type="PROSITE" id="PS50048"/>
    </source>
</evidence>
<dbReference type="InterPro" id="IPR001138">
    <property type="entry name" value="Zn2Cys6_DnaBD"/>
</dbReference>
<keyword evidence="6" id="KW-1185">Reference proteome</keyword>
<keyword evidence="2" id="KW-0539">Nucleus</keyword>
<dbReference type="AlphaFoldDB" id="A0AA39GFK0"/>
<dbReference type="PROSITE" id="PS50048">
    <property type="entry name" value="ZN2_CY6_FUNGAL_2"/>
    <property type="match status" value="1"/>
</dbReference>
<dbReference type="PANTHER" id="PTHR37534:SF46">
    <property type="entry name" value="ZN(II)2CYS6 TRANSCRIPTION FACTOR (EUROFUNG)"/>
    <property type="match status" value="1"/>
</dbReference>
<dbReference type="SUPFAM" id="SSF57701">
    <property type="entry name" value="Zn2/Cys6 DNA-binding domain"/>
    <property type="match status" value="2"/>
</dbReference>
<feature type="compositionally biased region" description="Polar residues" evidence="3">
    <location>
        <begin position="152"/>
        <end position="163"/>
    </location>
</feature>
<dbReference type="Gene3D" id="4.10.240.10">
    <property type="entry name" value="Zn(2)-C6 fungal-type DNA-binding domain"/>
    <property type="match status" value="1"/>
</dbReference>
<comment type="subcellular location">
    <subcellularLocation>
        <location evidence="1">Nucleus</location>
    </subcellularLocation>
</comment>
<dbReference type="Pfam" id="PF00172">
    <property type="entry name" value="Zn_clus"/>
    <property type="match status" value="2"/>
</dbReference>
<evidence type="ECO:0000313" key="6">
    <source>
        <dbReference type="Proteomes" id="UP001175261"/>
    </source>
</evidence>